<sequence>AETNTDSCKDILQGHLTGQLTSALGAYQVEALRREFKSFTDIIEKSMNEFKENIKSEVKTHAGNTSAVYTRWGKKTCPSNAELVHSGFTGGSYYTDKGAAVEPLCLPRDPEWGIYSDGHDGQKNYIHGAEYETGSFKGYMKTLHDHDVPCAVCLVRQKSLIKMFPGRKTCYKGWTLEYHGYLMAGKYDHPAGTSFTCVDSHPDTLHGGSKSKEGYLLYPVEATCGSLKCPPYVEGRELVCVVCSQE</sequence>
<keyword evidence="2" id="KW-1185">Reference proteome</keyword>
<name>A0A8W8IFB8_MAGGI</name>
<protein>
    <recommendedName>
        <fullName evidence="3">Short-chain collagen C4</fullName>
    </recommendedName>
</protein>
<proteinExistence type="predicted"/>
<accession>A0A8W8IFB8</accession>
<dbReference type="GO" id="GO:0005615">
    <property type="term" value="C:extracellular space"/>
    <property type="evidence" value="ECO:0007669"/>
    <property type="project" value="TreeGrafter"/>
</dbReference>
<organism evidence="1 2">
    <name type="scientific">Magallana gigas</name>
    <name type="common">Pacific oyster</name>
    <name type="synonym">Crassostrea gigas</name>
    <dbReference type="NCBI Taxonomy" id="29159"/>
    <lineage>
        <taxon>Eukaryota</taxon>
        <taxon>Metazoa</taxon>
        <taxon>Spiralia</taxon>
        <taxon>Lophotrochozoa</taxon>
        <taxon>Mollusca</taxon>
        <taxon>Bivalvia</taxon>
        <taxon>Autobranchia</taxon>
        <taxon>Pteriomorphia</taxon>
        <taxon>Ostreida</taxon>
        <taxon>Ostreoidea</taxon>
        <taxon>Ostreidae</taxon>
        <taxon>Magallana</taxon>
    </lineage>
</organism>
<dbReference type="Proteomes" id="UP000005408">
    <property type="component" value="Unassembled WGS sequence"/>
</dbReference>
<dbReference type="PANTHER" id="PTHR24024">
    <property type="entry name" value="PULMONARY SURFACTANT-ASSOCIATED PROTEIN A"/>
    <property type="match status" value="1"/>
</dbReference>
<evidence type="ECO:0000313" key="1">
    <source>
        <dbReference type="EnsemblMetazoa" id="G13959.2:cds"/>
    </source>
</evidence>
<dbReference type="PANTHER" id="PTHR24024:SF18">
    <property type="entry name" value="SHORT-CHAIN COLLAGEN C4-LIKE"/>
    <property type="match status" value="1"/>
</dbReference>
<evidence type="ECO:0008006" key="3">
    <source>
        <dbReference type="Google" id="ProtNLM"/>
    </source>
</evidence>
<dbReference type="EnsemblMetazoa" id="G13959.2">
    <property type="protein sequence ID" value="G13959.2:cds"/>
    <property type="gene ID" value="G13959"/>
</dbReference>
<dbReference type="AlphaFoldDB" id="A0A8W8IFB8"/>
<dbReference type="InterPro" id="IPR051077">
    <property type="entry name" value="Ca-dependent_lectin"/>
</dbReference>
<evidence type="ECO:0000313" key="2">
    <source>
        <dbReference type="Proteomes" id="UP000005408"/>
    </source>
</evidence>
<reference evidence="1" key="1">
    <citation type="submission" date="2022-08" db="UniProtKB">
        <authorList>
            <consortium name="EnsemblMetazoa"/>
        </authorList>
    </citation>
    <scope>IDENTIFICATION</scope>
    <source>
        <strain evidence="1">05x7-T-G4-1.051#20</strain>
    </source>
</reference>